<name>A0A7W9LA36_9ACTN</name>
<organism evidence="2 3">
    <name type="scientific">Nonomuraea jabiensis</name>
    <dbReference type="NCBI Taxonomy" id="882448"/>
    <lineage>
        <taxon>Bacteria</taxon>
        <taxon>Bacillati</taxon>
        <taxon>Actinomycetota</taxon>
        <taxon>Actinomycetes</taxon>
        <taxon>Streptosporangiales</taxon>
        <taxon>Streptosporangiaceae</taxon>
        <taxon>Nonomuraea</taxon>
    </lineage>
</organism>
<feature type="region of interest" description="Disordered" evidence="1">
    <location>
        <begin position="74"/>
        <end position="102"/>
    </location>
</feature>
<feature type="region of interest" description="Disordered" evidence="1">
    <location>
        <begin position="1"/>
        <end position="40"/>
    </location>
</feature>
<protein>
    <submittedName>
        <fullName evidence="2">Uncharacterized protein</fullName>
    </submittedName>
</protein>
<dbReference type="EMBL" id="JACHMB010000001">
    <property type="protein sequence ID" value="MBB5776234.1"/>
    <property type="molecule type" value="Genomic_DNA"/>
</dbReference>
<comment type="caution">
    <text evidence="2">The sequence shown here is derived from an EMBL/GenBank/DDBJ whole genome shotgun (WGS) entry which is preliminary data.</text>
</comment>
<dbReference type="Proteomes" id="UP000579153">
    <property type="component" value="Unassembled WGS sequence"/>
</dbReference>
<reference evidence="2 3" key="1">
    <citation type="submission" date="2020-08" db="EMBL/GenBank/DDBJ databases">
        <title>Sequencing the genomes of 1000 actinobacteria strains.</title>
        <authorList>
            <person name="Klenk H.-P."/>
        </authorList>
    </citation>
    <scope>NUCLEOTIDE SEQUENCE [LARGE SCALE GENOMIC DNA]</scope>
    <source>
        <strain evidence="2 3">DSM 45507</strain>
    </source>
</reference>
<gene>
    <name evidence="2" type="ORF">HD596_002990</name>
</gene>
<evidence type="ECO:0000313" key="2">
    <source>
        <dbReference type="EMBL" id="MBB5776234.1"/>
    </source>
</evidence>
<sequence length="102" mass="10987">MSQAEWDVTHLDPVTGTPSWDEQAIHRSGAGAEREPAPDPEAVHAQALFREREGYVRRGLADRVAAVDAELTRLGHPGPAGQQVTAKPARKSRARKVTDGVA</sequence>
<dbReference type="AlphaFoldDB" id="A0A7W9LA36"/>
<dbReference type="RefSeq" id="WP_185069787.1">
    <property type="nucleotide sequence ID" value="NZ_JACHMB010000001.1"/>
</dbReference>
<evidence type="ECO:0000256" key="1">
    <source>
        <dbReference type="SAM" id="MobiDB-lite"/>
    </source>
</evidence>
<proteinExistence type="predicted"/>
<accession>A0A7W9LA36</accession>
<keyword evidence="3" id="KW-1185">Reference proteome</keyword>
<evidence type="ECO:0000313" key="3">
    <source>
        <dbReference type="Proteomes" id="UP000579153"/>
    </source>
</evidence>